<name>A0A1S1R612_9ACTN</name>
<keyword evidence="3" id="KW-1185">Reference proteome</keyword>
<comment type="caution">
    <text evidence="2">The sequence shown here is derived from an EMBL/GenBank/DDBJ whole genome shotgun (WGS) entry which is preliminary data.</text>
</comment>
<reference evidence="3" key="1">
    <citation type="submission" date="2016-07" db="EMBL/GenBank/DDBJ databases">
        <title>Sequence Frankia sp. strain CcI1.17.</title>
        <authorList>
            <person name="Ghodhbane-Gtari F."/>
            <person name="Swanson E."/>
            <person name="Gueddou A."/>
            <person name="Morris K."/>
            <person name="Hezbri K."/>
            <person name="Ktari A."/>
            <person name="Nouioui I."/>
            <person name="Abebe-Akele F."/>
            <person name="Simpson S."/>
            <person name="Thomas K."/>
            <person name="Gtari M."/>
            <person name="Tisa L.S."/>
            <person name="Hurst S."/>
        </authorList>
    </citation>
    <scope>NUCLEOTIDE SEQUENCE [LARGE SCALE GENOMIC DNA]</scope>
    <source>
        <strain evidence="3">Cc1.17</strain>
    </source>
</reference>
<proteinExistence type="predicted"/>
<accession>A0A1S1R612</accession>
<evidence type="ECO:0000259" key="1">
    <source>
        <dbReference type="Pfam" id="PF21962"/>
    </source>
</evidence>
<dbReference type="EMBL" id="MBLM01000047">
    <property type="protein sequence ID" value="OHV42393.1"/>
    <property type="molecule type" value="Genomic_DNA"/>
</dbReference>
<gene>
    <name evidence="2" type="ORF">CC117_12625</name>
</gene>
<dbReference type="AlphaFoldDB" id="A0A1S1R612"/>
<feature type="domain" description="DUF6924" evidence="1">
    <location>
        <begin position="12"/>
        <end position="137"/>
    </location>
</feature>
<evidence type="ECO:0000313" key="2">
    <source>
        <dbReference type="EMBL" id="OHV42393.1"/>
    </source>
</evidence>
<dbReference type="Pfam" id="PF21962">
    <property type="entry name" value="DUF6924"/>
    <property type="match status" value="1"/>
</dbReference>
<evidence type="ECO:0000313" key="3">
    <source>
        <dbReference type="Proteomes" id="UP000179627"/>
    </source>
</evidence>
<organism evidence="2 3">
    <name type="scientific">Parafrankia colletiae</name>
    <dbReference type="NCBI Taxonomy" id="573497"/>
    <lineage>
        <taxon>Bacteria</taxon>
        <taxon>Bacillati</taxon>
        <taxon>Actinomycetota</taxon>
        <taxon>Actinomycetes</taxon>
        <taxon>Frankiales</taxon>
        <taxon>Frankiaceae</taxon>
        <taxon>Parafrankia</taxon>
    </lineage>
</organism>
<dbReference type="Proteomes" id="UP000179627">
    <property type="component" value="Unassembled WGS sequence"/>
</dbReference>
<dbReference type="InterPro" id="IPR053832">
    <property type="entry name" value="DUF6924"/>
</dbReference>
<sequence length="138" mass="15011">MPVSTLPQTLNSLVLRTDFSDDAAWHAVCAASSAPSPEGFAAGLSFVSELRFAGLTIEEVMALAGSPRRSFVFVVDGVTVRDSEMPILVIDLLREPGRWFRVVPARMWSVENNLSLANMDFANFADNVDPDGTFRGFG</sequence>
<protein>
    <recommendedName>
        <fullName evidence="1">DUF6924 domain-containing protein</fullName>
    </recommendedName>
</protein>